<gene>
    <name evidence="1" type="ORF">HPB50_009954</name>
</gene>
<keyword evidence="2" id="KW-1185">Reference proteome</keyword>
<reference evidence="1" key="1">
    <citation type="submission" date="2020-05" db="EMBL/GenBank/DDBJ databases">
        <title>Large-scale comparative analyses of tick genomes elucidate their genetic diversity and vector capacities.</title>
        <authorList>
            <person name="Jia N."/>
            <person name="Wang J."/>
            <person name="Shi W."/>
            <person name="Du L."/>
            <person name="Sun Y."/>
            <person name="Zhan W."/>
            <person name="Jiang J."/>
            <person name="Wang Q."/>
            <person name="Zhang B."/>
            <person name="Ji P."/>
            <person name="Sakyi L.B."/>
            <person name="Cui X."/>
            <person name="Yuan T."/>
            <person name="Jiang B."/>
            <person name="Yang W."/>
            <person name="Lam T.T.-Y."/>
            <person name="Chang Q."/>
            <person name="Ding S."/>
            <person name="Wang X."/>
            <person name="Zhu J."/>
            <person name="Ruan X."/>
            <person name="Zhao L."/>
            <person name="Wei J."/>
            <person name="Que T."/>
            <person name="Du C."/>
            <person name="Cheng J."/>
            <person name="Dai P."/>
            <person name="Han X."/>
            <person name="Huang E."/>
            <person name="Gao Y."/>
            <person name="Liu J."/>
            <person name="Shao H."/>
            <person name="Ye R."/>
            <person name="Li L."/>
            <person name="Wei W."/>
            <person name="Wang X."/>
            <person name="Wang C."/>
            <person name="Yang T."/>
            <person name="Huo Q."/>
            <person name="Li W."/>
            <person name="Guo W."/>
            <person name="Chen H."/>
            <person name="Zhou L."/>
            <person name="Ni X."/>
            <person name="Tian J."/>
            <person name="Zhou Y."/>
            <person name="Sheng Y."/>
            <person name="Liu T."/>
            <person name="Pan Y."/>
            <person name="Xia L."/>
            <person name="Li J."/>
            <person name="Zhao F."/>
            <person name="Cao W."/>
        </authorList>
    </citation>
    <scope>NUCLEOTIDE SEQUENCE</scope>
    <source>
        <strain evidence="1">Hyas-2018</strain>
    </source>
</reference>
<comment type="caution">
    <text evidence="1">The sequence shown here is derived from an EMBL/GenBank/DDBJ whole genome shotgun (WGS) entry which is preliminary data.</text>
</comment>
<accession>A0ACB7TF54</accession>
<dbReference type="Proteomes" id="UP000821845">
    <property type="component" value="Chromosome 1"/>
</dbReference>
<organism evidence="1 2">
    <name type="scientific">Hyalomma asiaticum</name>
    <name type="common">Tick</name>
    <dbReference type="NCBI Taxonomy" id="266040"/>
    <lineage>
        <taxon>Eukaryota</taxon>
        <taxon>Metazoa</taxon>
        <taxon>Ecdysozoa</taxon>
        <taxon>Arthropoda</taxon>
        <taxon>Chelicerata</taxon>
        <taxon>Arachnida</taxon>
        <taxon>Acari</taxon>
        <taxon>Parasitiformes</taxon>
        <taxon>Ixodida</taxon>
        <taxon>Ixodoidea</taxon>
        <taxon>Ixodidae</taxon>
        <taxon>Hyalomminae</taxon>
        <taxon>Hyalomma</taxon>
    </lineage>
</organism>
<proteinExistence type="predicted"/>
<sequence>MQREKGLASQPKITSAFTAGCSSVPLHRKAALDDAIINMICIDMEPFRVVEREGFLQFVTVAVPGYKLPSRDDLREKFLPGKVSALKTKISSSLAGAEYVCIALDVWTSRSTEGFLAVEATFVDSDFAAHTYLLSFTRLTGSHTGARIRCEYDATLLQWNIADKVLRVVTDNASSMIKAFAFTGWETEEDDDDYSFDDCPERFTKELLSEFHQLEQFRFGCAAHSLQLAVKDAIRQEPERPYGAWPAHRMVSADSPHLTDALKMAAQVGALMARMWVDREVLPYAPAEMAWWLNDNLQRFERQHAEELRFRGLSLEPIKSLAKTFHEVAKKFMRYVGKAPRTKQEVAFCGATTTSSFSLAPGALRSCAPAAPGRAVLVPNEYGRSAHPYPYTTAPRARRATRENSLLHLQRPRPRRRFDQRRHFAYECVTALPRGRHPLYHLIAGTNLPHRSLPAPPHRRRKEAPGAPEQTAKMPEVVTVEGMDINPDEFHGAGWTTALGARRKRDPARNAAAAAAAETNASAAKKPGFNARTVVASCTPHKRRAIVIQSEDKPSDVDDIASEVSEAPSNASASDSNAKKRSKKKRKFSTFQSAITEIREALMQICGRLDRVERPIAQPKATRTISTPDPGLISSPKPHPALPTHPQPPGPIEETFEELLENLKGTVANATKEISLDLEVPAMDSRLAHLLEAKNALRERWKQQKLNRRLRSKLTELNKKIEEHSRKLSAQQWDEVCNEADGKMRRGSKWSLLKNLFADNNKPTNCKARITIERLIHLHTNEGTSPRDFADALADIYLPVESKSVPWVDPTREYKGTPQH</sequence>
<dbReference type="EMBL" id="CM023481">
    <property type="protein sequence ID" value="KAH6945796.1"/>
    <property type="molecule type" value="Genomic_DNA"/>
</dbReference>
<protein>
    <submittedName>
        <fullName evidence="1">Uncharacterized protein</fullName>
    </submittedName>
</protein>
<name>A0ACB7TF54_HYAAI</name>
<evidence type="ECO:0000313" key="2">
    <source>
        <dbReference type="Proteomes" id="UP000821845"/>
    </source>
</evidence>
<evidence type="ECO:0000313" key="1">
    <source>
        <dbReference type="EMBL" id="KAH6945796.1"/>
    </source>
</evidence>